<protein>
    <recommendedName>
        <fullName evidence="9">Leucine--tRNA ligase</fullName>
        <ecNumber evidence="9">6.1.1.4</ecNumber>
    </recommendedName>
    <alternativeName>
        <fullName evidence="9">Leucyl-tRNA synthetase</fullName>
        <shortName evidence="9">LeuRS</shortName>
    </alternativeName>
</protein>
<evidence type="ECO:0000256" key="4">
    <source>
        <dbReference type="ARBA" id="ARBA00022741"/>
    </source>
</evidence>
<dbReference type="FunFam" id="3.40.50.620:FF:000003">
    <property type="entry name" value="Leucine--tRNA ligase"/>
    <property type="match status" value="1"/>
</dbReference>
<keyword evidence="3 9" id="KW-0436">Ligase</keyword>
<dbReference type="HAMAP" id="MF_00049_B">
    <property type="entry name" value="Leu_tRNA_synth_B"/>
    <property type="match status" value="1"/>
</dbReference>
<evidence type="ECO:0000256" key="10">
    <source>
        <dbReference type="RuleBase" id="RU363035"/>
    </source>
</evidence>
<dbReference type="SUPFAM" id="SSF50677">
    <property type="entry name" value="ValRS/IleRS/LeuRS editing domain"/>
    <property type="match status" value="1"/>
</dbReference>
<dbReference type="InterPro" id="IPR013155">
    <property type="entry name" value="M/V/L/I-tRNA-synth_anticd-bd"/>
</dbReference>
<feature type="binding site" evidence="9">
    <location>
        <position position="616"/>
    </location>
    <ligand>
        <name>ATP</name>
        <dbReference type="ChEBI" id="CHEBI:30616"/>
    </ligand>
</feature>
<dbReference type="InterPro" id="IPR001412">
    <property type="entry name" value="aa-tRNA-synth_I_CS"/>
</dbReference>
<keyword evidence="5 9" id="KW-0067">ATP-binding</keyword>
<dbReference type="InterPro" id="IPR002300">
    <property type="entry name" value="aa-tRNA-synth_Ia"/>
</dbReference>
<evidence type="ECO:0000256" key="5">
    <source>
        <dbReference type="ARBA" id="ARBA00022840"/>
    </source>
</evidence>
<dbReference type="EMBL" id="MFEL01000008">
    <property type="protein sequence ID" value="OGE81506.1"/>
    <property type="molecule type" value="Genomic_DNA"/>
</dbReference>
<evidence type="ECO:0000256" key="2">
    <source>
        <dbReference type="ARBA" id="ARBA00022490"/>
    </source>
</evidence>
<keyword evidence="2 9" id="KW-0963">Cytoplasm</keyword>
<dbReference type="GO" id="GO:0002161">
    <property type="term" value="F:aminoacyl-tRNA deacylase activity"/>
    <property type="evidence" value="ECO:0007669"/>
    <property type="project" value="InterPro"/>
</dbReference>
<evidence type="ECO:0000259" key="14">
    <source>
        <dbReference type="Pfam" id="PF13603"/>
    </source>
</evidence>
<feature type="domain" description="Methionyl/Leucyl tRNA synthetase" evidence="13">
    <location>
        <begin position="36"/>
        <end position="182"/>
    </location>
</feature>
<dbReference type="PROSITE" id="PS00178">
    <property type="entry name" value="AA_TRNA_LIGASE_I"/>
    <property type="match status" value="1"/>
</dbReference>
<dbReference type="FunFam" id="1.10.730.10:FF:000002">
    <property type="entry name" value="Leucine--tRNA ligase"/>
    <property type="match status" value="1"/>
</dbReference>
<dbReference type="PANTHER" id="PTHR43740">
    <property type="entry name" value="LEUCYL-TRNA SYNTHETASE"/>
    <property type="match status" value="1"/>
</dbReference>
<keyword evidence="7 9" id="KW-0030">Aminoacyl-tRNA synthetase</keyword>
<dbReference type="InterPro" id="IPR015413">
    <property type="entry name" value="Methionyl/Leucyl_tRNA_Synth"/>
</dbReference>
<feature type="domain" description="Methionyl/Valyl/Leucyl/Isoleucyl-tRNA synthetase anticodon-binding" evidence="12">
    <location>
        <begin position="690"/>
        <end position="795"/>
    </location>
</feature>
<evidence type="ECO:0000256" key="7">
    <source>
        <dbReference type="ARBA" id="ARBA00023146"/>
    </source>
</evidence>
<feature type="domain" description="Aminoacyl-tRNA synthetase class Ia" evidence="11">
    <location>
        <begin position="449"/>
        <end position="639"/>
    </location>
</feature>
<dbReference type="InterPro" id="IPR009008">
    <property type="entry name" value="Val/Leu/Ile-tRNA-synth_edit"/>
</dbReference>
<evidence type="ECO:0000313" key="15">
    <source>
        <dbReference type="EMBL" id="OGE81506.1"/>
    </source>
</evidence>
<dbReference type="GO" id="GO:0006429">
    <property type="term" value="P:leucyl-tRNA aminoacylation"/>
    <property type="evidence" value="ECO:0007669"/>
    <property type="project" value="UniProtKB-UniRule"/>
</dbReference>
<dbReference type="Pfam" id="PF00133">
    <property type="entry name" value="tRNA-synt_1"/>
    <property type="match status" value="1"/>
</dbReference>
<dbReference type="AlphaFoldDB" id="A0A1F5NV09"/>
<comment type="subcellular location">
    <subcellularLocation>
        <location evidence="9">Cytoplasm</location>
    </subcellularLocation>
</comment>
<dbReference type="InterPro" id="IPR002302">
    <property type="entry name" value="Leu-tRNA-ligase"/>
</dbReference>
<evidence type="ECO:0000256" key="1">
    <source>
        <dbReference type="ARBA" id="ARBA00005594"/>
    </source>
</evidence>
<dbReference type="CDD" id="cd00812">
    <property type="entry name" value="LeuRS_core"/>
    <property type="match status" value="1"/>
</dbReference>
<name>A0A1F5NV09_9BACT</name>
<dbReference type="STRING" id="1817825.A2720_03125"/>
<dbReference type="Proteomes" id="UP000178892">
    <property type="component" value="Unassembled WGS sequence"/>
</dbReference>
<comment type="similarity">
    <text evidence="1 9 10">Belongs to the class-I aminoacyl-tRNA synthetase family.</text>
</comment>
<dbReference type="SUPFAM" id="SSF52374">
    <property type="entry name" value="Nucleotidylyl transferase"/>
    <property type="match status" value="1"/>
</dbReference>
<dbReference type="InterPro" id="IPR009080">
    <property type="entry name" value="tRNAsynth_Ia_anticodon-bd"/>
</dbReference>
<evidence type="ECO:0000259" key="13">
    <source>
        <dbReference type="Pfam" id="PF09334"/>
    </source>
</evidence>
<dbReference type="Pfam" id="PF13603">
    <property type="entry name" value="tRNA-synt_1_2"/>
    <property type="match status" value="1"/>
</dbReference>
<dbReference type="PANTHER" id="PTHR43740:SF2">
    <property type="entry name" value="LEUCINE--TRNA LIGASE, MITOCHONDRIAL"/>
    <property type="match status" value="1"/>
</dbReference>
<evidence type="ECO:0000256" key="3">
    <source>
        <dbReference type="ARBA" id="ARBA00022598"/>
    </source>
</evidence>
<evidence type="ECO:0000256" key="9">
    <source>
        <dbReference type="HAMAP-Rule" id="MF_00049"/>
    </source>
</evidence>
<sequence>MDKYDHKTIEAKWQDFWEKEKIYQASDSSKKPKKYVLVEFPYPSGEGLHMGHLRPYTAGDTFSRYWRMKGFEVLYPIGWDAFGLPAENYAIKNKVHPRVSTAKNVENAKRQLKSWGMSFDWSREVNTTDPGYYKWTQWIFLQLFKAGLAYEATGLINWCPKDKTGLANEEVIDGKCERCGTPVEKKELRQWYLKITAYAEKLLEGLKSLKEWPEPVKLQQENWIGKNEGAELEFRIRNYELGIRVFTTRPDTLFGATYMVLAPEHPLITDIKNQISNIKEVEEYTENTKKKSDIQRTAVEKEKTGVELKGIKAINPATKEEIPVWVADYVLMGYGTGAIMAVPAHDERDFEFAKKYRLPIRTVINNPSALPNASASPLILRGDETAEEPPLNIRGDSLPHSLPRAGEGELYTGEGVLMNSGKFDGMDSEQVKAEITKFVGGQKKTQYKLRDWVFSRQRYWGEPIPLVHCEKCGIVPVPEDELPVTLPEVKDYEPTGTGESPLAAIVSWVNVKCPNCGGKAKRETNTMPQWAGSSWYWLRYTDPQNDKEMASKKLVKQWTPVDVYFGGMEHTTLHLLYSRFWNLFLYDQGYVTAQEPYTKRVPHGIVLASDGEKMSKSRGNVVNPDDVIEKFGADTLRMYEMFLGPHGDTVFWNDKGIVGVKRFLDKVWRSAVSNYPSPSGGGWSKVGRGLHALIKKITADLEAFKFNTCISAFMEFLNKNENMAQADFEVFLRLLAPFAPHTTEELWHQLGYRDSIHQQLWPEFNEKLAQDTKITFVVQVSGKLRATLEMPTGSSQAEVKAKVVSDKNVKKYLADKEVVKEIFVPDKLINFVLR</sequence>
<dbReference type="PRINTS" id="PR00985">
    <property type="entry name" value="TRNASYNTHLEU"/>
</dbReference>
<evidence type="ECO:0000259" key="11">
    <source>
        <dbReference type="Pfam" id="PF00133"/>
    </source>
</evidence>
<evidence type="ECO:0000259" key="12">
    <source>
        <dbReference type="Pfam" id="PF08264"/>
    </source>
</evidence>
<comment type="caution">
    <text evidence="9">Lacks conserved residue(s) required for the propagation of feature annotation.</text>
</comment>
<dbReference type="FunFam" id="3.40.50.620:FF:000056">
    <property type="entry name" value="Leucine--tRNA ligase"/>
    <property type="match status" value="1"/>
</dbReference>
<dbReference type="EC" id="6.1.1.4" evidence="9"/>
<dbReference type="GO" id="GO:0004823">
    <property type="term" value="F:leucine-tRNA ligase activity"/>
    <property type="evidence" value="ECO:0007669"/>
    <property type="project" value="UniProtKB-UniRule"/>
</dbReference>
<comment type="catalytic activity">
    <reaction evidence="8 9">
        <text>tRNA(Leu) + L-leucine + ATP = L-leucyl-tRNA(Leu) + AMP + diphosphate</text>
        <dbReference type="Rhea" id="RHEA:11688"/>
        <dbReference type="Rhea" id="RHEA-COMP:9613"/>
        <dbReference type="Rhea" id="RHEA-COMP:9622"/>
        <dbReference type="ChEBI" id="CHEBI:30616"/>
        <dbReference type="ChEBI" id="CHEBI:33019"/>
        <dbReference type="ChEBI" id="CHEBI:57427"/>
        <dbReference type="ChEBI" id="CHEBI:78442"/>
        <dbReference type="ChEBI" id="CHEBI:78494"/>
        <dbReference type="ChEBI" id="CHEBI:456215"/>
        <dbReference type="EC" id="6.1.1.4"/>
    </reaction>
</comment>
<feature type="domain" description="Leucyl-tRNA synthetase editing" evidence="14">
    <location>
        <begin position="221"/>
        <end position="368"/>
    </location>
</feature>
<dbReference type="InterPro" id="IPR014729">
    <property type="entry name" value="Rossmann-like_a/b/a_fold"/>
</dbReference>
<evidence type="ECO:0000256" key="6">
    <source>
        <dbReference type="ARBA" id="ARBA00022917"/>
    </source>
</evidence>
<dbReference type="GO" id="GO:0005524">
    <property type="term" value="F:ATP binding"/>
    <property type="evidence" value="ECO:0007669"/>
    <property type="project" value="UniProtKB-UniRule"/>
</dbReference>
<dbReference type="Gene3D" id="3.40.50.620">
    <property type="entry name" value="HUPs"/>
    <property type="match status" value="2"/>
</dbReference>
<dbReference type="GO" id="GO:0005829">
    <property type="term" value="C:cytosol"/>
    <property type="evidence" value="ECO:0007669"/>
    <property type="project" value="TreeGrafter"/>
</dbReference>
<gene>
    <name evidence="9" type="primary">leuS</name>
    <name evidence="15" type="ORF">A2720_03125</name>
</gene>
<evidence type="ECO:0000256" key="8">
    <source>
        <dbReference type="ARBA" id="ARBA00047469"/>
    </source>
</evidence>
<dbReference type="NCBIfam" id="TIGR00396">
    <property type="entry name" value="leuS_bact"/>
    <property type="match status" value="1"/>
</dbReference>
<proteinExistence type="inferred from homology"/>
<dbReference type="CDD" id="cd07958">
    <property type="entry name" value="Anticodon_Ia_Leu_BEm"/>
    <property type="match status" value="1"/>
</dbReference>
<dbReference type="Gene3D" id="1.10.730.10">
    <property type="entry name" value="Isoleucyl-tRNA Synthetase, Domain 1"/>
    <property type="match status" value="1"/>
</dbReference>
<dbReference type="Pfam" id="PF09334">
    <property type="entry name" value="tRNA-synt_1g"/>
    <property type="match status" value="1"/>
</dbReference>
<feature type="short sequence motif" description="'KMSKS' region" evidence="9">
    <location>
        <begin position="613"/>
        <end position="617"/>
    </location>
</feature>
<dbReference type="Pfam" id="PF08264">
    <property type="entry name" value="Anticodon_1"/>
    <property type="match status" value="1"/>
</dbReference>
<dbReference type="SUPFAM" id="SSF47323">
    <property type="entry name" value="Anticodon-binding domain of a subclass of class I aminoacyl-tRNA synthetases"/>
    <property type="match status" value="1"/>
</dbReference>
<comment type="caution">
    <text evidence="15">The sequence shown here is derived from an EMBL/GenBank/DDBJ whole genome shotgun (WGS) entry which is preliminary data.</text>
</comment>
<dbReference type="Gene3D" id="3.10.20.590">
    <property type="match status" value="1"/>
</dbReference>
<keyword evidence="6 9" id="KW-0648">Protein biosynthesis</keyword>
<reference evidence="15 16" key="1">
    <citation type="journal article" date="2016" name="Nat. Commun.">
        <title>Thousands of microbial genomes shed light on interconnected biogeochemical processes in an aquifer system.</title>
        <authorList>
            <person name="Anantharaman K."/>
            <person name="Brown C.T."/>
            <person name="Hug L.A."/>
            <person name="Sharon I."/>
            <person name="Castelle C.J."/>
            <person name="Probst A.J."/>
            <person name="Thomas B.C."/>
            <person name="Singh A."/>
            <person name="Wilkins M.J."/>
            <person name="Karaoz U."/>
            <person name="Brodie E.L."/>
            <person name="Williams K.H."/>
            <person name="Hubbard S.S."/>
            <person name="Banfield J.F."/>
        </authorList>
    </citation>
    <scope>NUCLEOTIDE SEQUENCE [LARGE SCALE GENOMIC DNA]</scope>
</reference>
<keyword evidence="4 9" id="KW-0547">Nucleotide-binding</keyword>
<dbReference type="InterPro" id="IPR025709">
    <property type="entry name" value="Leu_tRNA-synth_edit"/>
</dbReference>
<accession>A0A1F5NV09</accession>
<organism evidence="15 16">
    <name type="scientific">Candidatus Doudnabacteria bacterium RIFCSPHIGHO2_01_FULL_46_24</name>
    <dbReference type="NCBI Taxonomy" id="1817825"/>
    <lineage>
        <taxon>Bacteria</taxon>
        <taxon>Candidatus Doudnaibacteriota</taxon>
    </lineage>
</organism>
<evidence type="ECO:0000313" key="16">
    <source>
        <dbReference type="Proteomes" id="UP000178892"/>
    </source>
</evidence>